<gene>
    <name evidence="4" type="ORF">MBJ925_LOCUS18921</name>
</gene>
<dbReference type="InterPro" id="IPR000569">
    <property type="entry name" value="HECT_dom"/>
</dbReference>
<dbReference type="EMBL" id="CAJNRE010009460">
    <property type="protein sequence ID" value="CAF2082344.1"/>
    <property type="molecule type" value="Genomic_DNA"/>
</dbReference>
<dbReference type="Proteomes" id="UP000663824">
    <property type="component" value="Unassembled WGS sequence"/>
</dbReference>
<dbReference type="Gene3D" id="3.30.2410.10">
    <property type="entry name" value="Hect, E3 ligase catalytic domain"/>
    <property type="match status" value="1"/>
</dbReference>
<proteinExistence type="predicted"/>
<dbReference type="Gene3D" id="3.30.2160.10">
    <property type="entry name" value="Hect, E3 ligase catalytic domain"/>
    <property type="match status" value="1"/>
</dbReference>
<dbReference type="InterPro" id="IPR042469">
    <property type="entry name" value="HECTD3"/>
</dbReference>
<dbReference type="Gene3D" id="3.90.1750.10">
    <property type="entry name" value="Hect, E3 ligase catalytic domains"/>
    <property type="match status" value="1"/>
</dbReference>
<feature type="active site" description="Glycyl thioester intermediate" evidence="2">
    <location>
        <position position="263"/>
    </location>
</feature>
<feature type="domain" description="HECT" evidence="3">
    <location>
        <begin position="1"/>
        <end position="296"/>
    </location>
</feature>
<reference evidence="4" key="1">
    <citation type="submission" date="2021-02" db="EMBL/GenBank/DDBJ databases">
        <authorList>
            <person name="Nowell W R."/>
        </authorList>
    </citation>
    <scope>NUCLEOTIDE SEQUENCE</scope>
</reference>
<evidence type="ECO:0000313" key="4">
    <source>
        <dbReference type="EMBL" id="CAF2082344.1"/>
    </source>
</evidence>
<dbReference type="AlphaFoldDB" id="A0A816S9J7"/>
<dbReference type="SUPFAM" id="SSF56204">
    <property type="entry name" value="Hect, E3 ligase catalytic domain"/>
    <property type="match status" value="1"/>
</dbReference>
<keyword evidence="1 2" id="KW-0833">Ubl conjugation pathway</keyword>
<sequence length="296" mass="34236">MSSDICSTRLPLFILCPNGRMNIGLNRDQWIPNVFPLNQSIPIEIVKQYRFIGQLMGMAIRNKNYLDLKFPALLWKQLLGEEITVKDIEAIDIQSFAIIKKIESIIAENQPLFDDMNDLRFEIMSSAEYMYELMPDGKAIRVTLNNFKEYCICSIVPNSFMTFLTVNELEDAVCGKGHIDIELLKRNTQYSNCKSDTPFIQQFWKILSEMFNEEQKKLCLKFVWGTNTLPSFDEEFTQKFSINVLTNRASCKLDRTLPKSRTCSFALHLPVYSSIEIMHERLNYAMTHCSNVDADG</sequence>
<protein>
    <recommendedName>
        <fullName evidence="3">HECT domain-containing protein</fullName>
    </recommendedName>
</protein>
<dbReference type="PROSITE" id="PS50237">
    <property type="entry name" value="HECT"/>
    <property type="match status" value="1"/>
</dbReference>
<dbReference type="GO" id="GO:0004842">
    <property type="term" value="F:ubiquitin-protein transferase activity"/>
    <property type="evidence" value="ECO:0007669"/>
    <property type="project" value="InterPro"/>
</dbReference>
<dbReference type="PANTHER" id="PTHR46654">
    <property type="entry name" value="E3 UBIQUITIN-PROTEIN LIGASE HECTD3"/>
    <property type="match status" value="1"/>
</dbReference>
<name>A0A816S9J7_9BILA</name>
<dbReference type="InterPro" id="IPR035983">
    <property type="entry name" value="Hect_E3_ubiquitin_ligase"/>
</dbReference>
<evidence type="ECO:0000259" key="3">
    <source>
        <dbReference type="PROSITE" id="PS50237"/>
    </source>
</evidence>
<accession>A0A816S9J7</accession>
<dbReference type="Pfam" id="PF00632">
    <property type="entry name" value="HECT"/>
    <property type="match status" value="2"/>
</dbReference>
<dbReference type="PANTHER" id="PTHR46654:SF1">
    <property type="entry name" value="E3 UBIQUITIN-PROTEIN LIGASE HECTD3"/>
    <property type="match status" value="1"/>
</dbReference>
<comment type="caution">
    <text evidence="4">The sequence shown here is derived from an EMBL/GenBank/DDBJ whole genome shotgun (WGS) entry which is preliminary data.</text>
</comment>
<dbReference type="SMART" id="SM00119">
    <property type="entry name" value="HECTc"/>
    <property type="match status" value="1"/>
</dbReference>
<evidence type="ECO:0000256" key="1">
    <source>
        <dbReference type="ARBA" id="ARBA00022786"/>
    </source>
</evidence>
<organism evidence="4 5">
    <name type="scientific">Rotaria magnacalcarata</name>
    <dbReference type="NCBI Taxonomy" id="392030"/>
    <lineage>
        <taxon>Eukaryota</taxon>
        <taxon>Metazoa</taxon>
        <taxon>Spiralia</taxon>
        <taxon>Gnathifera</taxon>
        <taxon>Rotifera</taxon>
        <taxon>Eurotatoria</taxon>
        <taxon>Bdelloidea</taxon>
        <taxon>Philodinida</taxon>
        <taxon>Philodinidae</taxon>
        <taxon>Rotaria</taxon>
    </lineage>
</organism>
<evidence type="ECO:0000313" key="5">
    <source>
        <dbReference type="Proteomes" id="UP000663824"/>
    </source>
</evidence>
<evidence type="ECO:0000256" key="2">
    <source>
        <dbReference type="PROSITE-ProRule" id="PRU00104"/>
    </source>
</evidence>